<reference evidence="4" key="1">
    <citation type="journal article" date="2013" name="Genome Biol.">
        <title>Draft genome of the mountain pine beetle, Dendroctonus ponderosae Hopkins, a major forest pest.</title>
        <authorList>
            <person name="Keeling C.I."/>
            <person name="Yuen M.M."/>
            <person name="Liao N.Y."/>
            <person name="Docking T.R."/>
            <person name="Chan S.K."/>
            <person name="Taylor G.A."/>
            <person name="Palmquist D.L."/>
            <person name="Jackman S.D."/>
            <person name="Nguyen A."/>
            <person name="Li M."/>
            <person name="Henderson H."/>
            <person name="Janes J.K."/>
            <person name="Zhao Y."/>
            <person name="Pandoh P."/>
            <person name="Moore R."/>
            <person name="Sperling F.A."/>
            <person name="Huber D.P."/>
            <person name="Birol I."/>
            <person name="Jones S.J."/>
            <person name="Bohlmann J."/>
        </authorList>
    </citation>
    <scope>NUCLEOTIDE SEQUENCE</scope>
</reference>
<dbReference type="EnsemblMetazoa" id="XM_019916716.1">
    <property type="protein sequence ID" value="XP_019772275.1"/>
    <property type="gene ID" value="LOC109545871"/>
</dbReference>
<dbReference type="InterPro" id="IPR019734">
    <property type="entry name" value="TPR_rpt"/>
</dbReference>
<dbReference type="Gene3D" id="2.40.50.550">
    <property type="match status" value="1"/>
</dbReference>
<keyword evidence="1" id="KW-0802">TPR repeat</keyword>
<sequence length="450" mass="50851">MIPAASMSLEATNQSCDCGEPHEDLIQFLENLVNELGFFKDRYILNYGIENAANQSRDLDRQMDEKLEIFLKHQSAALEMNKPYYYYLKGKLLNISTTYSSEAESLLSKAIKLDPKIVDAWNELGESYFKANEFAKAQSCFEGGLREKRNKVSLRNLATILRRAQTETADSLKKRIELITCYSKEALKMDPQDGKSWLNWGTAQLYIFFGTTQSPYTIKQCLSAYAQAEKDINCKTSVELHYNKGIIFKYQELYKQALESLETAALYDPMWEDPKVQGAQLLQYLQNIVELIRTKGKLKPKKLKQILKTINFKYLGPYSAAGQCGETTTALHNVPYNELQPGSNVGKVILGTVICSVVTESAVPFTFCSIDKSETIIVTTLYNLAAGKGVIIGDRVAIPQPLVTDIDFHYKDNHFKFRTVRVQNPMQMIVNGKQVDDKVVSNASLCVLDH</sequence>
<organism evidence="3 4">
    <name type="scientific">Dendroctonus ponderosae</name>
    <name type="common">Mountain pine beetle</name>
    <dbReference type="NCBI Taxonomy" id="77166"/>
    <lineage>
        <taxon>Eukaryota</taxon>
        <taxon>Metazoa</taxon>
        <taxon>Ecdysozoa</taxon>
        <taxon>Arthropoda</taxon>
        <taxon>Hexapoda</taxon>
        <taxon>Insecta</taxon>
        <taxon>Pterygota</taxon>
        <taxon>Neoptera</taxon>
        <taxon>Endopterygota</taxon>
        <taxon>Coleoptera</taxon>
        <taxon>Polyphaga</taxon>
        <taxon>Cucujiformia</taxon>
        <taxon>Curculionidae</taxon>
        <taxon>Scolytinae</taxon>
        <taxon>Dendroctonus</taxon>
    </lineage>
</organism>
<dbReference type="SUPFAM" id="SSF48452">
    <property type="entry name" value="TPR-like"/>
    <property type="match status" value="1"/>
</dbReference>
<dbReference type="Gene3D" id="1.25.40.10">
    <property type="entry name" value="Tetratricopeptide repeat domain"/>
    <property type="match status" value="1"/>
</dbReference>
<protein>
    <recommendedName>
        <fullName evidence="2">Tetratricopeptide repeat protein 5 OB fold domain-containing protein</fullName>
    </recommendedName>
</protein>
<dbReference type="Pfam" id="PF13431">
    <property type="entry name" value="TPR_17"/>
    <property type="match status" value="1"/>
</dbReference>
<dbReference type="AlphaFoldDB" id="A0AAR5QGC9"/>
<dbReference type="InterPro" id="IPR038645">
    <property type="entry name" value="TTC5_OB_sf"/>
</dbReference>
<evidence type="ECO:0000256" key="1">
    <source>
        <dbReference type="PROSITE-ProRule" id="PRU00339"/>
    </source>
</evidence>
<keyword evidence="4" id="KW-1185">Reference proteome</keyword>
<dbReference type="InterPro" id="IPR032076">
    <property type="entry name" value="TTC5_OB"/>
</dbReference>
<dbReference type="InterPro" id="IPR011990">
    <property type="entry name" value="TPR-like_helical_dom_sf"/>
</dbReference>
<proteinExistence type="predicted"/>
<feature type="repeat" description="TPR" evidence="1">
    <location>
        <begin position="118"/>
        <end position="151"/>
    </location>
</feature>
<evidence type="ECO:0000259" key="2">
    <source>
        <dbReference type="Pfam" id="PF16669"/>
    </source>
</evidence>
<dbReference type="Proteomes" id="UP000019118">
    <property type="component" value="Unassembled WGS sequence"/>
</dbReference>
<reference evidence="3" key="2">
    <citation type="submission" date="2024-08" db="UniProtKB">
        <authorList>
            <consortium name="EnsemblMetazoa"/>
        </authorList>
    </citation>
    <scope>IDENTIFICATION</scope>
</reference>
<dbReference type="SMART" id="SM00028">
    <property type="entry name" value="TPR"/>
    <property type="match status" value="2"/>
</dbReference>
<feature type="domain" description="Tetratricopeptide repeat protein 5 OB fold" evidence="2">
    <location>
        <begin position="333"/>
        <end position="443"/>
    </location>
</feature>
<evidence type="ECO:0000313" key="3">
    <source>
        <dbReference type="EnsemblMetazoa" id="XP_019772275.1"/>
    </source>
</evidence>
<accession>A0AAR5QGC9</accession>
<evidence type="ECO:0000313" key="4">
    <source>
        <dbReference type="Proteomes" id="UP000019118"/>
    </source>
</evidence>
<name>A0AAR5QGC9_DENPD</name>
<dbReference type="Pfam" id="PF16669">
    <property type="entry name" value="TTC5_OB"/>
    <property type="match status" value="1"/>
</dbReference>
<dbReference type="PROSITE" id="PS50005">
    <property type="entry name" value="TPR"/>
    <property type="match status" value="1"/>
</dbReference>